<dbReference type="GO" id="GO:0019478">
    <property type="term" value="P:D-amino acid catabolic process"/>
    <property type="evidence" value="ECO:0007669"/>
    <property type="project" value="UniProtKB-UniRule"/>
</dbReference>
<dbReference type="EC" id="3.1.1.-" evidence="2"/>
<evidence type="ECO:0000313" key="3">
    <source>
        <dbReference type="EMBL" id="SCM69948.1"/>
    </source>
</evidence>
<keyword evidence="2 3" id="KW-0378">Hydrolase</keyword>
<dbReference type="InterPro" id="IPR003732">
    <property type="entry name" value="Daa-tRNA_deacyls_DTD"/>
</dbReference>
<dbReference type="GO" id="GO:0051500">
    <property type="term" value="F:D-tyrosyl-tRNA(Tyr) deacylase activity"/>
    <property type="evidence" value="ECO:0007669"/>
    <property type="project" value="TreeGrafter"/>
</dbReference>
<dbReference type="GO" id="GO:0000049">
    <property type="term" value="F:tRNA binding"/>
    <property type="evidence" value="ECO:0007669"/>
    <property type="project" value="UniProtKB-UniRule"/>
</dbReference>
<dbReference type="GO" id="GO:0005737">
    <property type="term" value="C:cytoplasm"/>
    <property type="evidence" value="ECO:0007669"/>
    <property type="project" value="UniProtKB-SubCell"/>
</dbReference>
<name>A0A212KXC3_9BACT</name>
<evidence type="ECO:0000256" key="2">
    <source>
        <dbReference type="HAMAP-Rule" id="MF_00518"/>
    </source>
</evidence>
<dbReference type="FunFam" id="3.50.80.10:FF:000001">
    <property type="entry name" value="D-aminoacyl-tRNA deacylase"/>
    <property type="match status" value="1"/>
</dbReference>
<accession>A0A212KXC3</accession>
<dbReference type="PANTHER" id="PTHR10472">
    <property type="entry name" value="D-TYROSYL-TRNA TYR DEACYLASE"/>
    <property type="match status" value="1"/>
</dbReference>
<keyword evidence="2" id="KW-0820">tRNA-binding</keyword>
<keyword evidence="2" id="KW-0963">Cytoplasm</keyword>
<dbReference type="SUPFAM" id="SSF69500">
    <property type="entry name" value="DTD-like"/>
    <property type="match status" value="1"/>
</dbReference>
<feature type="short sequence motif" description="Gly-cisPro motif, important for rejection of L-amino acids" evidence="2">
    <location>
        <begin position="146"/>
        <end position="147"/>
    </location>
</feature>
<dbReference type="AlphaFoldDB" id="A0A212KXC3"/>
<dbReference type="NCBIfam" id="TIGR00256">
    <property type="entry name" value="D-aminoacyl-tRNA deacylase"/>
    <property type="match status" value="1"/>
</dbReference>
<dbReference type="HAMAP" id="MF_00518">
    <property type="entry name" value="Deacylase_Dtd"/>
    <property type="match status" value="1"/>
</dbReference>
<dbReference type="RefSeq" id="WP_179981490.1">
    <property type="nucleotide sequence ID" value="NZ_LT608333.1"/>
</dbReference>
<dbReference type="GO" id="GO:0043908">
    <property type="term" value="F:Ser(Gly)-tRNA(Ala) hydrolase activity"/>
    <property type="evidence" value="ECO:0007669"/>
    <property type="project" value="UniProtKB-UniRule"/>
</dbReference>
<comment type="catalytic activity">
    <reaction evidence="2">
        <text>glycyl-tRNA(Ala) + H2O = tRNA(Ala) + glycine + H(+)</text>
        <dbReference type="Rhea" id="RHEA:53744"/>
        <dbReference type="Rhea" id="RHEA-COMP:9657"/>
        <dbReference type="Rhea" id="RHEA-COMP:13640"/>
        <dbReference type="ChEBI" id="CHEBI:15377"/>
        <dbReference type="ChEBI" id="CHEBI:15378"/>
        <dbReference type="ChEBI" id="CHEBI:57305"/>
        <dbReference type="ChEBI" id="CHEBI:78442"/>
        <dbReference type="ChEBI" id="CHEBI:78522"/>
    </reaction>
</comment>
<dbReference type="GO" id="GO:0106026">
    <property type="term" value="F:Gly-tRNA(Ala) deacylase activity"/>
    <property type="evidence" value="ECO:0007669"/>
    <property type="project" value="UniProtKB-UniRule"/>
</dbReference>
<comment type="domain">
    <text evidence="2">A Gly-cisPro motif from one monomer fits into the active site of the other monomer to allow specific chiral rejection of L-amino acids.</text>
</comment>
<proteinExistence type="inferred from homology"/>
<dbReference type="PANTHER" id="PTHR10472:SF5">
    <property type="entry name" value="D-AMINOACYL-TRNA DEACYLASE 1"/>
    <property type="match status" value="1"/>
</dbReference>
<dbReference type="Gene3D" id="3.50.80.10">
    <property type="entry name" value="D-tyrosyl-tRNA(Tyr) deacylase"/>
    <property type="match status" value="1"/>
</dbReference>
<reference evidence="3" key="1">
    <citation type="submission" date="2016-08" db="EMBL/GenBank/DDBJ databases">
        <authorList>
            <person name="Seilhamer J.J."/>
        </authorList>
    </citation>
    <scope>NUCLEOTIDE SEQUENCE</scope>
    <source>
        <strain evidence="3">86-1</strain>
    </source>
</reference>
<comment type="catalytic activity">
    <reaction evidence="2">
        <text>a D-aminoacyl-tRNA + H2O = a tRNA + a D-alpha-amino acid + H(+)</text>
        <dbReference type="Rhea" id="RHEA:13953"/>
        <dbReference type="Rhea" id="RHEA-COMP:10123"/>
        <dbReference type="Rhea" id="RHEA-COMP:10124"/>
        <dbReference type="ChEBI" id="CHEBI:15377"/>
        <dbReference type="ChEBI" id="CHEBI:15378"/>
        <dbReference type="ChEBI" id="CHEBI:59871"/>
        <dbReference type="ChEBI" id="CHEBI:78442"/>
        <dbReference type="ChEBI" id="CHEBI:79333"/>
        <dbReference type="EC" id="3.1.1.96"/>
    </reaction>
</comment>
<gene>
    <name evidence="2 3" type="primary">dtd</name>
    <name evidence="3" type="ORF">KL86DES1_10071</name>
</gene>
<evidence type="ECO:0000256" key="1">
    <source>
        <dbReference type="ARBA" id="ARBA00009673"/>
    </source>
</evidence>
<dbReference type="Pfam" id="PF02580">
    <property type="entry name" value="Tyr_Deacylase"/>
    <property type="match status" value="1"/>
</dbReference>
<comment type="similarity">
    <text evidence="1 2">Belongs to the DTD family.</text>
</comment>
<dbReference type="EC" id="3.1.1.96" evidence="2"/>
<dbReference type="InterPro" id="IPR023509">
    <property type="entry name" value="DTD-like_sf"/>
</dbReference>
<keyword evidence="2" id="KW-0694">RNA-binding</keyword>
<comment type="subcellular location">
    <subcellularLocation>
        <location evidence="2">Cytoplasm</location>
    </subcellularLocation>
</comment>
<dbReference type="EMBL" id="FMJC01000001">
    <property type="protein sequence ID" value="SCM69948.1"/>
    <property type="molecule type" value="Genomic_DNA"/>
</dbReference>
<comment type="subunit">
    <text evidence="2">Homodimer.</text>
</comment>
<comment type="function">
    <text evidence="2">An aminoacyl-tRNA editing enzyme that deacylates mischarged D-aminoacyl-tRNAs. Also deacylates mischarged glycyl-tRNA(Ala), protecting cells against glycine mischarging by AlaRS. Acts via tRNA-based rather than protein-based catalysis; rejects L-amino acids rather than detecting D-amino acids in the active site. By recycling D-aminoacyl-tRNA to D-amino acids and free tRNA molecules, this enzyme counteracts the toxicity associated with the formation of D-aminoacyl-tRNA entities in vivo and helps enforce protein L-homochirality.</text>
</comment>
<sequence>MRILAQRVTEASVSVDGRQVAAIGPGIMALVGFGQEDGPDFSTSPAFQGMAHKLLGLRIFPGQGELSNKFHTSLEEFGGQLLLVPQFTLYADCRKGRRPSFIDAGDPDWARPMFDYFVKMVDESCAVSVSSGIFGADMAVRLCNWGPVTIWLDSANLFAR</sequence>
<protein>
    <recommendedName>
        <fullName evidence="2">D-aminoacyl-tRNA deacylase</fullName>
        <shortName evidence="2">DTD</shortName>
        <ecNumber evidence="2">3.1.1.96</ecNumber>
    </recommendedName>
    <alternativeName>
        <fullName evidence="2">Gly-tRNA(Ala) deacylase</fullName>
        <ecNumber evidence="2">3.1.1.-</ecNumber>
    </alternativeName>
</protein>
<organism evidence="3">
    <name type="scientific">uncultured Desulfovibrio sp</name>
    <dbReference type="NCBI Taxonomy" id="167968"/>
    <lineage>
        <taxon>Bacteria</taxon>
        <taxon>Pseudomonadati</taxon>
        <taxon>Thermodesulfobacteriota</taxon>
        <taxon>Desulfovibrionia</taxon>
        <taxon>Desulfovibrionales</taxon>
        <taxon>Desulfovibrionaceae</taxon>
        <taxon>Desulfovibrio</taxon>
        <taxon>environmental samples</taxon>
    </lineage>
</organism>